<comment type="caution">
    <text evidence="2">The sequence shown here is derived from an EMBL/GenBank/DDBJ whole genome shotgun (WGS) entry which is preliminary data.</text>
</comment>
<evidence type="ECO:0000259" key="1">
    <source>
        <dbReference type="SMART" id="SM00332"/>
    </source>
</evidence>
<dbReference type="Proteomes" id="UP000196386">
    <property type="component" value="Unassembled WGS sequence"/>
</dbReference>
<name>A0A1Y4N576_9FIRM</name>
<dbReference type="SUPFAM" id="SSF81606">
    <property type="entry name" value="PP2C-like"/>
    <property type="match status" value="1"/>
</dbReference>
<dbReference type="RefSeq" id="WP_087299746.1">
    <property type="nucleotide sequence ID" value="NZ_NFKP01000003.1"/>
</dbReference>
<proteinExistence type="predicted"/>
<dbReference type="InterPro" id="IPR001932">
    <property type="entry name" value="PPM-type_phosphatase-like_dom"/>
</dbReference>
<dbReference type="Gene3D" id="3.60.40.10">
    <property type="entry name" value="PPM-type phosphatase domain"/>
    <property type="match status" value="1"/>
</dbReference>
<evidence type="ECO:0000313" key="2">
    <source>
        <dbReference type="EMBL" id="OUP70617.1"/>
    </source>
</evidence>
<gene>
    <name evidence="2" type="ORF">B5F11_04025</name>
</gene>
<accession>A0A1Y4N576</accession>
<reference evidence="3" key="1">
    <citation type="submission" date="2017-04" db="EMBL/GenBank/DDBJ databases">
        <title>Function of individual gut microbiota members based on whole genome sequencing of pure cultures obtained from chicken caecum.</title>
        <authorList>
            <person name="Medvecky M."/>
            <person name="Cejkova D."/>
            <person name="Polansky O."/>
            <person name="Karasova D."/>
            <person name="Kubasova T."/>
            <person name="Cizek A."/>
            <person name="Rychlik I."/>
        </authorList>
    </citation>
    <scope>NUCLEOTIDE SEQUENCE [LARGE SCALE GENOMIC DNA]</scope>
    <source>
        <strain evidence="3">An175</strain>
    </source>
</reference>
<dbReference type="InterPro" id="IPR036457">
    <property type="entry name" value="PPM-type-like_dom_sf"/>
</dbReference>
<dbReference type="AlphaFoldDB" id="A0A1Y4N576"/>
<dbReference type="Pfam" id="PF13672">
    <property type="entry name" value="PP2C_2"/>
    <property type="match status" value="1"/>
</dbReference>
<feature type="domain" description="PPM-type phosphatase" evidence="1">
    <location>
        <begin position="1"/>
        <end position="250"/>
    </location>
</feature>
<dbReference type="SMART" id="SM00332">
    <property type="entry name" value="PP2Cc"/>
    <property type="match status" value="1"/>
</dbReference>
<protein>
    <recommendedName>
        <fullName evidence="1">PPM-type phosphatase domain-containing protein</fullName>
    </recommendedName>
</protein>
<sequence length="254" mass="27630">MAEFSYGSARVTGMSHRNVNQPCQDSINLKVIDADKDKYLVMAVADGHGHRQHDLSATGSKLATASAVEVAEFGIRKYGNAYLDRFNETFANDVCHSWSQRILEDSMIRGIQFDPVRYGTTLTTAIMYGNTIVIGKIGDGSVVVKTGNDSIVLWAEDEEIRSNRTSSLCQIDAITRFEFERIDDCGGVLLATDGLVNSLPSFKNLETILEYFLCQLSSSALSTGVEHAIWGLAEQCAVGGACDDTTIVAAMPIK</sequence>
<organism evidence="2 3">
    <name type="scientific">Anaerotruncus colihominis</name>
    <dbReference type="NCBI Taxonomy" id="169435"/>
    <lineage>
        <taxon>Bacteria</taxon>
        <taxon>Bacillati</taxon>
        <taxon>Bacillota</taxon>
        <taxon>Clostridia</taxon>
        <taxon>Eubacteriales</taxon>
        <taxon>Oscillospiraceae</taxon>
        <taxon>Anaerotruncus</taxon>
    </lineage>
</organism>
<evidence type="ECO:0000313" key="3">
    <source>
        <dbReference type="Proteomes" id="UP000196386"/>
    </source>
</evidence>
<dbReference type="EMBL" id="NFKP01000003">
    <property type="protein sequence ID" value="OUP70617.1"/>
    <property type="molecule type" value="Genomic_DNA"/>
</dbReference>